<evidence type="ECO:0000313" key="6">
    <source>
        <dbReference type="Proteomes" id="UP000622638"/>
    </source>
</evidence>
<dbReference type="AlphaFoldDB" id="A0A6I3T063"/>
<reference evidence="4 5" key="3">
    <citation type="submission" date="2019-11" db="EMBL/GenBank/DDBJ databases">
        <title>Type strains purchased from KCTC, JCM and DSMZ.</title>
        <authorList>
            <person name="Lu H."/>
        </authorList>
    </citation>
    <scope>NUCLEOTIDE SEQUENCE [LARGE SCALE GENOMIC DNA]</scope>
    <source>
        <strain evidence="4 5">KCTC 52429</strain>
    </source>
</reference>
<dbReference type="InterPro" id="IPR040761">
    <property type="entry name" value="Tli4_N"/>
</dbReference>
<feature type="domain" description="Tle cognate immunity protein 4 N-terminal" evidence="2">
    <location>
        <begin position="49"/>
        <end position="178"/>
    </location>
</feature>
<evidence type="ECO:0000313" key="5">
    <source>
        <dbReference type="Proteomes" id="UP000430634"/>
    </source>
</evidence>
<accession>A0A6I3T063</accession>
<dbReference type="PROSITE" id="PS51257">
    <property type="entry name" value="PROKAR_LIPOPROTEIN"/>
    <property type="match status" value="1"/>
</dbReference>
<comment type="caution">
    <text evidence="4">The sequence shown here is derived from an EMBL/GenBank/DDBJ whole genome shotgun (WGS) entry which is preliminary data.</text>
</comment>
<evidence type="ECO:0000259" key="1">
    <source>
        <dbReference type="Pfam" id="PF18426"/>
    </source>
</evidence>
<protein>
    <recommendedName>
        <fullName evidence="7">Tle cognate immunity protein 4 C-terminal domain-containing protein</fullName>
    </recommendedName>
</protein>
<evidence type="ECO:0000313" key="4">
    <source>
        <dbReference type="EMBL" id="MTV53872.1"/>
    </source>
</evidence>
<organism evidence="4 5">
    <name type="scientific">Pseudoduganella buxea</name>
    <dbReference type="NCBI Taxonomy" id="1949069"/>
    <lineage>
        <taxon>Bacteria</taxon>
        <taxon>Pseudomonadati</taxon>
        <taxon>Pseudomonadota</taxon>
        <taxon>Betaproteobacteria</taxon>
        <taxon>Burkholderiales</taxon>
        <taxon>Oxalobacteraceae</taxon>
        <taxon>Telluria group</taxon>
        <taxon>Pseudoduganella</taxon>
    </lineage>
</organism>
<dbReference type="RefSeq" id="WP_155471178.1">
    <property type="nucleotide sequence ID" value="NZ_BMKG01000001.1"/>
</dbReference>
<keyword evidence="6" id="KW-1185">Reference proteome</keyword>
<proteinExistence type="predicted"/>
<dbReference type="InterPro" id="IPR041290">
    <property type="entry name" value="Tli4_C"/>
</dbReference>
<gene>
    <name evidence="3" type="ORF">GCM10011572_01680</name>
    <name evidence="4" type="ORF">GM672_14160</name>
</gene>
<feature type="domain" description="Tle cognate immunity protein 4 C-terminal" evidence="1">
    <location>
        <begin position="183"/>
        <end position="358"/>
    </location>
</feature>
<evidence type="ECO:0000313" key="3">
    <source>
        <dbReference type="EMBL" id="GGB83422.1"/>
    </source>
</evidence>
<name>A0A6I3T063_9BURK</name>
<sequence>MNLIQKLSLYYFAALCITLAGCNHDSPEYRTPNMTALTPRLQVVFEKTKTVCFGRFVVDVPESAIVAWGESSVDLGIAIYPGDATKTNEAAHKFIDELKNTKAIYHDYIPLFLSEEHIAHPPGKIITGYEGFDAVNGLVINGYFNWDADGIVIDARPLQEDRGRAISTIKSIAERLRPRRQDEIPSGPGNCLEHAFLADRPEASVESSIEHIRIGFRLREFPDTHLSIFVGPSNPYHSEGNSLEWQLARREKEHRAESLTHPLLHTKYFRRGPRQIHDWINGWEAVSRSPDQPGTYGIHDFVLDVKGVPTDVFKPYADIRMQTGVKGNLAGAVKPSLTDEEAIAVWDKITSSIRVRPTSAAPAKTGTAPRLPLGEKVATGNACPLGGWWESSAPGLLQAGRRQRFKTGDAMPPVVVAATPTLWQKIKGERPTFQVAGVWKLVGYDDEPAALQASSAQGTAVSPADRGAGA</sequence>
<dbReference type="Proteomes" id="UP000430634">
    <property type="component" value="Unassembled WGS sequence"/>
</dbReference>
<dbReference type="OrthoDB" id="8722129at2"/>
<evidence type="ECO:0000259" key="2">
    <source>
        <dbReference type="Pfam" id="PF18443"/>
    </source>
</evidence>
<reference evidence="3" key="1">
    <citation type="journal article" date="2014" name="Int. J. Syst. Evol. Microbiol.">
        <title>Complete genome of a new Firmicutes species belonging to the dominant human colonic microbiota ('Ruminococcus bicirculans') reveals two chromosomes and a selective capacity to utilize plant glucans.</title>
        <authorList>
            <consortium name="NISC Comparative Sequencing Program"/>
            <person name="Wegmann U."/>
            <person name="Louis P."/>
            <person name="Goesmann A."/>
            <person name="Henrissat B."/>
            <person name="Duncan S.H."/>
            <person name="Flint H.J."/>
        </authorList>
    </citation>
    <scope>NUCLEOTIDE SEQUENCE</scope>
    <source>
        <strain evidence="3">CGMCC 1.15931</strain>
    </source>
</reference>
<dbReference type="EMBL" id="WNKZ01000037">
    <property type="protein sequence ID" value="MTV53872.1"/>
    <property type="molecule type" value="Genomic_DNA"/>
</dbReference>
<dbReference type="EMBL" id="BMKG01000001">
    <property type="protein sequence ID" value="GGB83422.1"/>
    <property type="molecule type" value="Genomic_DNA"/>
</dbReference>
<dbReference type="Pfam" id="PF18426">
    <property type="entry name" value="Tli4_C"/>
    <property type="match status" value="1"/>
</dbReference>
<evidence type="ECO:0008006" key="7">
    <source>
        <dbReference type="Google" id="ProtNLM"/>
    </source>
</evidence>
<dbReference type="Pfam" id="PF18443">
    <property type="entry name" value="Tli4_N"/>
    <property type="match status" value="1"/>
</dbReference>
<reference evidence="6" key="2">
    <citation type="journal article" date="2019" name="Int. J. Syst. Evol. Microbiol.">
        <title>The Global Catalogue of Microorganisms (GCM) 10K type strain sequencing project: providing services to taxonomists for standard genome sequencing and annotation.</title>
        <authorList>
            <consortium name="The Broad Institute Genomics Platform"/>
            <consortium name="The Broad Institute Genome Sequencing Center for Infectious Disease"/>
            <person name="Wu L."/>
            <person name="Ma J."/>
        </authorList>
    </citation>
    <scope>NUCLEOTIDE SEQUENCE [LARGE SCALE GENOMIC DNA]</scope>
    <source>
        <strain evidence="6">CGMCC 1.15931</strain>
    </source>
</reference>
<reference evidence="3" key="4">
    <citation type="submission" date="2024-05" db="EMBL/GenBank/DDBJ databases">
        <authorList>
            <person name="Sun Q."/>
            <person name="Zhou Y."/>
        </authorList>
    </citation>
    <scope>NUCLEOTIDE SEQUENCE</scope>
    <source>
        <strain evidence="3">CGMCC 1.15931</strain>
    </source>
</reference>
<dbReference type="Proteomes" id="UP000622638">
    <property type="component" value="Unassembled WGS sequence"/>
</dbReference>